<proteinExistence type="inferred from homology"/>
<dbReference type="InterPro" id="IPR020843">
    <property type="entry name" value="ER"/>
</dbReference>
<dbReference type="InterPro" id="IPR013154">
    <property type="entry name" value="ADH-like_N"/>
</dbReference>
<evidence type="ECO:0000256" key="3">
    <source>
        <dbReference type="ARBA" id="ARBA00022723"/>
    </source>
</evidence>
<dbReference type="CDD" id="cd08297">
    <property type="entry name" value="CAD3"/>
    <property type="match status" value="1"/>
</dbReference>
<organism evidence="7 8">
    <name type="scientific">Fusarium oxysporum f. sp. cubense</name>
    <dbReference type="NCBI Taxonomy" id="61366"/>
    <lineage>
        <taxon>Eukaryota</taxon>
        <taxon>Fungi</taxon>
        <taxon>Dikarya</taxon>
        <taxon>Ascomycota</taxon>
        <taxon>Pezizomycotina</taxon>
        <taxon>Sordariomycetes</taxon>
        <taxon>Hypocreomycetidae</taxon>
        <taxon>Hypocreales</taxon>
        <taxon>Nectriaceae</taxon>
        <taxon>Fusarium</taxon>
        <taxon>Fusarium oxysporum species complex</taxon>
    </lineage>
</organism>
<dbReference type="PANTHER" id="PTHR42940:SF8">
    <property type="entry name" value="VACUOLAR PROTEIN SORTING-ASSOCIATED PROTEIN 11"/>
    <property type="match status" value="1"/>
</dbReference>
<dbReference type="SUPFAM" id="SSF50129">
    <property type="entry name" value="GroES-like"/>
    <property type="match status" value="1"/>
</dbReference>
<dbReference type="SMART" id="SM00829">
    <property type="entry name" value="PKS_ER"/>
    <property type="match status" value="1"/>
</dbReference>
<comment type="similarity">
    <text evidence="2">Belongs to the zinc-containing alcohol dehydrogenase family.</text>
</comment>
<dbReference type="GO" id="GO:0005737">
    <property type="term" value="C:cytoplasm"/>
    <property type="evidence" value="ECO:0007669"/>
    <property type="project" value="TreeGrafter"/>
</dbReference>
<evidence type="ECO:0000256" key="2">
    <source>
        <dbReference type="ARBA" id="ARBA00008072"/>
    </source>
</evidence>
<name>A0A5C6SGK6_FUSOC</name>
<keyword evidence="5" id="KW-0560">Oxidoreductase</keyword>
<sequence>MTSQQPVPALMKALRLVEFNKNYQLRDDIPVPSPERGELLVRVAAASFCHTDYQVYQGTYGTQLPFTGSHEPAGTVAALGPGVDASTWRVGDRVGVLNFRKPCGACAGCKWRKQAYKSLDARFCENKTMSGIQRADGGFAEYMLASQEALVHLPDSLSFEQAAPLMCAGATIWNAIQQTGATEGQTLGIVGVGGLGVLGIQMAKARGLRVVAIDKHDAGLRLANNVPEHLRPDLVVNISEDSSADRITEFADGIGLSAAVTCTDDVGATDWILHRLHPQGVCVVLGLPDTGFKFDAFNLVFREIVVKGSLHCSVDDVKDMVDAVAHHGIISHVTIIGIDEGEDIPQRAHDRSFTGRLVVRI</sequence>
<dbReference type="GO" id="GO:0046872">
    <property type="term" value="F:metal ion binding"/>
    <property type="evidence" value="ECO:0007669"/>
    <property type="project" value="UniProtKB-KW"/>
</dbReference>
<protein>
    <recommendedName>
        <fullName evidence="6">Enoyl reductase (ER) domain-containing protein</fullName>
    </recommendedName>
</protein>
<feature type="domain" description="Enoyl reductase (ER)" evidence="6">
    <location>
        <begin position="9"/>
        <end position="359"/>
    </location>
</feature>
<dbReference type="Gene3D" id="3.90.180.10">
    <property type="entry name" value="Medium-chain alcohol dehydrogenases, catalytic domain"/>
    <property type="match status" value="1"/>
</dbReference>
<gene>
    <name evidence="7" type="ORF">FocTR4_00011875</name>
</gene>
<evidence type="ECO:0000256" key="4">
    <source>
        <dbReference type="ARBA" id="ARBA00022833"/>
    </source>
</evidence>
<keyword evidence="4" id="KW-0862">Zinc</keyword>
<dbReference type="InterPro" id="IPR011032">
    <property type="entry name" value="GroES-like_sf"/>
</dbReference>
<dbReference type="EMBL" id="VMNF01000014">
    <property type="protein sequence ID" value="TXB97167.1"/>
    <property type="molecule type" value="Genomic_DNA"/>
</dbReference>
<keyword evidence="3" id="KW-0479">Metal-binding</keyword>
<dbReference type="Gene3D" id="3.40.50.720">
    <property type="entry name" value="NAD(P)-binding Rossmann-like Domain"/>
    <property type="match status" value="1"/>
</dbReference>
<evidence type="ECO:0000256" key="5">
    <source>
        <dbReference type="ARBA" id="ARBA00023002"/>
    </source>
</evidence>
<evidence type="ECO:0000313" key="7">
    <source>
        <dbReference type="EMBL" id="TXB97167.1"/>
    </source>
</evidence>
<dbReference type="AlphaFoldDB" id="A0A5C6SGK6"/>
<dbReference type="Proteomes" id="UP000321331">
    <property type="component" value="Unassembled WGS sequence"/>
</dbReference>
<dbReference type="SUPFAM" id="SSF51735">
    <property type="entry name" value="NAD(P)-binding Rossmann-fold domains"/>
    <property type="match status" value="1"/>
</dbReference>
<evidence type="ECO:0000259" key="6">
    <source>
        <dbReference type="SMART" id="SM00829"/>
    </source>
</evidence>
<evidence type="ECO:0000256" key="1">
    <source>
        <dbReference type="ARBA" id="ARBA00001947"/>
    </source>
</evidence>
<dbReference type="InterPro" id="IPR036291">
    <property type="entry name" value="NAD(P)-bd_dom_sf"/>
</dbReference>
<comment type="caution">
    <text evidence="7">The sequence shown here is derived from an EMBL/GenBank/DDBJ whole genome shotgun (WGS) entry which is preliminary data.</text>
</comment>
<reference evidence="7 8" key="1">
    <citation type="submission" date="2019-07" db="EMBL/GenBank/DDBJ databases">
        <title>The First High-Quality Draft Genome Sequence of the Causal Agent of the Current Panama Disease Epidemic.</title>
        <authorList>
            <person name="Warmington R.J."/>
            <person name="Kay W."/>
            <person name="Jeffries A."/>
            <person name="Bebber D."/>
            <person name="Moore K."/>
            <person name="Studholme D.J."/>
        </authorList>
    </citation>
    <scope>NUCLEOTIDE SEQUENCE [LARGE SCALE GENOMIC DNA]</scope>
    <source>
        <strain evidence="7 8">TR4</strain>
    </source>
</reference>
<dbReference type="Pfam" id="PF00107">
    <property type="entry name" value="ADH_zinc_N"/>
    <property type="match status" value="1"/>
</dbReference>
<dbReference type="PANTHER" id="PTHR42940">
    <property type="entry name" value="ALCOHOL DEHYDROGENASE 1-RELATED"/>
    <property type="match status" value="1"/>
</dbReference>
<dbReference type="Pfam" id="PF08240">
    <property type="entry name" value="ADH_N"/>
    <property type="match status" value="1"/>
</dbReference>
<accession>A0A5C6SGK6</accession>
<comment type="cofactor">
    <cofactor evidence="1">
        <name>Zn(2+)</name>
        <dbReference type="ChEBI" id="CHEBI:29105"/>
    </cofactor>
</comment>
<dbReference type="InterPro" id="IPR013149">
    <property type="entry name" value="ADH-like_C"/>
</dbReference>
<evidence type="ECO:0000313" key="8">
    <source>
        <dbReference type="Proteomes" id="UP000321331"/>
    </source>
</evidence>
<dbReference type="GO" id="GO:0004022">
    <property type="term" value="F:alcohol dehydrogenase (NAD+) activity"/>
    <property type="evidence" value="ECO:0007669"/>
    <property type="project" value="TreeGrafter"/>
</dbReference>